<organism evidence="1">
    <name type="scientific">Arundo donax</name>
    <name type="common">Giant reed</name>
    <name type="synonym">Donax arundinaceus</name>
    <dbReference type="NCBI Taxonomy" id="35708"/>
    <lineage>
        <taxon>Eukaryota</taxon>
        <taxon>Viridiplantae</taxon>
        <taxon>Streptophyta</taxon>
        <taxon>Embryophyta</taxon>
        <taxon>Tracheophyta</taxon>
        <taxon>Spermatophyta</taxon>
        <taxon>Magnoliopsida</taxon>
        <taxon>Liliopsida</taxon>
        <taxon>Poales</taxon>
        <taxon>Poaceae</taxon>
        <taxon>PACMAD clade</taxon>
        <taxon>Arundinoideae</taxon>
        <taxon>Arundineae</taxon>
        <taxon>Arundo</taxon>
    </lineage>
</organism>
<reference evidence="1" key="1">
    <citation type="submission" date="2014-09" db="EMBL/GenBank/DDBJ databases">
        <authorList>
            <person name="Magalhaes I.L.F."/>
            <person name="Oliveira U."/>
            <person name="Santos F.R."/>
            <person name="Vidigal T.H.D.A."/>
            <person name="Brescovit A.D."/>
            <person name="Santos A.J."/>
        </authorList>
    </citation>
    <scope>NUCLEOTIDE SEQUENCE</scope>
    <source>
        <tissue evidence="1">Shoot tissue taken approximately 20 cm above the soil surface</tissue>
    </source>
</reference>
<dbReference type="AlphaFoldDB" id="A0A0A9ATJ3"/>
<name>A0A0A9ATJ3_ARUDO</name>
<accession>A0A0A9ATJ3</accession>
<dbReference type="EMBL" id="GBRH01244727">
    <property type="protein sequence ID" value="JAD53168.1"/>
    <property type="molecule type" value="Transcribed_RNA"/>
</dbReference>
<protein>
    <submittedName>
        <fullName evidence="1">Uncharacterized protein</fullName>
    </submittedName>
</protein>
<evidence type="ECO:0000313" key="1">
    <source>
        <dbReference type="EMBL" id="JAD53168.1"/>
    </source>
</evidence>
<sequence>MSSQNSKLSRARCCSLIRPHCQN</sequence>
<reference evidence="1" key="2">
    <citation type="journal article" date="2015" name="Data Brief">
        <title>Shoot transcriptome of the giant reed, Arundo donax.</title>
        <authorList>
            <person name="Barrero R.A."/>
            <person name="Guerrero F.D."/>
            <person name="Moolhuijzen P."/>
            <person name="Goolsby J.A."/>
            <person name="Tidwell J."/>
            <person name="Bellgard S.E."/>
            <person name="Bellgard M.I."/>
        </authorList>
    </citation>
    <scope>NUCLEOTIDE SEQUENCE</scope>
    <source>
        <tissue evidence="1">Shoot tissue taken approximately 20 cm above the soil surface</tissue>
    </source>
</reference>
<proteinExistence type="predicted"/>